<dbReference type="Proteomes" id="UP000660729">
    <property type="component" value="Unassembled WGS sequence"/>
</dbReference>
<evidence type="ECO:0000256" key="7">
    <source>
        <dbReference type="SAM" id="Phobius"/>
    </source>
</evidence>
<feature type="region of interest" description="Disordered" evidence="6">
    <location>
        <begin position="731"/>
        <end position="848"/>
    </location>
</feature>
<feature type="transmembrane region" description="Helical" evidence="7">
    <location>
        <begin position="304"/>
        <end position="328"/>
    </location>
</feature>
<feature type="domain" description="Major facilitator superfamily (MFS) profile" evidence="8">
    <location>
        <begin position="70"/>
        <end position="487"/>
    </location>
</feature>
<reference evidence="9" key="1">
    <citation type="submission" date="2020-04" db="EMBL/GenBank/DDBJ databases">
        <title>Draft genome resource of the tomato pathogen Pseudocercospora fuligena.</title>
        <authorList>
            <person name="Zaccaron A."/>
        </authorList>
    </citation>
    <scope>NUCLEOTIDE SEQUENCE</scope>
    <source>
        <strain evidence="9">PF001</strain>
    </source>
</reference>
<feature type="region of interest" description="Disordered" evidence="6">
    <location>
        <begin position="1"/>
        <end position="47"/>
    </location>
</feature>
<keyword evidence="10" id="KW-1185">Reference proteome</keyword>
<accession>A0A8H6VFJ2</accession>
<dbReference type="InterPro" id="IPR036259">
    <property type="entry name" value="MFS_trans_sf"/>
</dbReference>
<keyword evidence="2" id="KW-0813">Transport</keyword>
<feature type="transmembrane region" description="Helical" evidence="7">
    <location>
        <begin position="348"/>
        <end position="365"/>
    </location>
</feature>
<dbReference type="AlphaFoldDB" id="A0A8H6VFJ2"/>
<dbReference type="PANTHER" id="PTHR43791">
    <property type="entry name" value="PERMEASE-RELATED"/>
    <property type="match status" value="1"/>
</dbReference>
<feature type="transmembrane region" description="Helical" evidence="7">
    <location>
        <begin position="108"/>
        <end position="130"/>
    </location>
</feature>
<dbReference type="GO" id="GO:0022857">
    <property type="term" value="F:transmembrane transporter activity"/>
    <property type="evidence" value="ECO:0007669"/>
    <property type="project" value="InterPro"/>
</dbReference>
<feature type="compositionally biased region" description="Basic and acidic residues" evidence="6">
    <location>
        <begin position="833"/>
        <end position="843"/>
    </location>
</feature>
<comment type="subcellular location">
    <subcellularLocation>
        <location evidence="1">Membrane</location>
        <topology evidence="1">Multi-pass membrane protein</topology>
    </subcellularLocation>
</comment>
<evidence type="ECO:0000256" key="4">
    <source>
        <dbReference type="ARBA" id="ARBA00022989"/>
    </source>
</evidence>
<feature type="compositionally biased region" description="Acidic residues" evidence="6">
    <location>
        <begin position="32"/>
        <end position="42"/>
    </location>
</feature>
<feature type="transmembrane region" description="Helical" evidence="7">
    <location>
        <begin position="372"/>
        <end position="389"/>
    </location>
</feature>
<gene>
    <name evidence="9" type="ORF">HII31_13713</name>
</gene>
<feature type="transmembrane region" description="Helical" evidence="7">
    <location>
        <begin position="197"/>
        <end position="218"/>
    </location>
</feature>
<keyword evidence="3 7" id="KW-0812">Transmembrane</keyword>
<protein>
    <submittedName>
        <fullName evidence="9">Putative transporter C11D3.18C</fullName>
    </submittedName>
</protein>
<dbReference type="InterPro" id="IPR011701">
    <property type="entry name" value="MFS"/>
</dbReference>
<evidence type="ECO:0000259" key="8">
    <source>
        <dbReference type="PROSITE" id="PS50850"/>
    </source>
</evidence>
<evidence type="ECO:0000313" key="10">
    <source>
        <dbReference type="Proteomes" id="UP000660729"/>
    </source>
</evidence>
<dbReference type="PROSITE" id="PS50850">
    <property type="entry name" value="MFS"/>
    <property type="match status" value="1"/>
</dbReference>
<dbReference type="OrthoDB" id="2962993at2759"/>
<evidence type="ECO:0000256" key="1">
    <source>
        <dbReference type="ARBA" id="ARBA00004141"/>
    </source>
</evidence>
<feature type="transmembrane region" description="Helical" evidence="7">
    <location>
        <begin position="230"/>
        <end position="252"/>
    </location>
</feature>
<evidence type="ECO:0000256" key="2">
    <source>
        <dbReference type="ARBA" id="ARBA00022448"/>
    </source>
</evidence>
<dbReference type="PANTHER" id="PTHR43791:SF58">
    <property type="entry name" value="TRANSPORTER, PUTATIVE (AFU_ORTHOLOGUE AFUA_8G04470)-RELATED"/>
    <property type="match status" value="1"/>
</dbReference>
<feature type="compositionally biased region" description="Basic and acidic residues" evidence="6">
    <location>
        <begin position="612"/>
        <end position="625"/>
    </location>
</feature>
<name>A0A8H6VFJ2_9PEZI</name>
<feature type="transmembrane region" description="Helical" evidence="7">
    <location>
        <begin position="163"/>
        <end position="185"/>
    </location>
</feature>
<feature type="transmembrane region" description="Helical" evidence="7">
    <location>
        <begin position="137"/>
        <end position="157"/>
    </location>
</feature>
<dbReference type="InterPro" id="IPR020846">
    <property type="entry name" value="MFS_dom"/>
</dbReference>
<feature type="transmembrane region" description="Helical" evidence="7">
    <location>
        <begin position="429"/>
        <end position="449"/>
    </location>
</feature>
<dbReference type="Gene3D" id="1.20.1250.20">
    <property type="entry name" value="MFS general substrate transporter like domains"/>
    <property type="match status" value="2"/>
</dbReference>
<sequence length="1062" mass="116695">MATSSSTSKAFDVSATAAKHHSQDSSSHAPDLDDNNEDDSGYETDISTSPTNASLIDLENRLRLKVDLRLCTIAGILCSLNLLDSGIISSASVTSMLSDLGLDRDGRYSISIFIFTISSIAFQLPSTIAVRRIGPRIWFSFITFSFGLITMCTAFIHSWKEMIALRVLLGMCMSGIYPGLSYLIAAWYLRKEQQTRFAFLQSGQAIILATGGIVNFGLNQLNGKGGLEGWRYMFLVQGLITIVLGVVTYFWMVDFPEHAHKSLWFLTPEEQDLAIGRIQKDRKDVQADPFTWGKVLVHAKDAKVYGFACMFFLVNIVSTALSYFLPIILQSGMGFSENESILLSAPPYYYSVIPVIISSVVSDKYNIRGPIILFNSICLIVGFCMLGFVDQVTVRYIGTYLATGAYVSNWAAITAYYNNNIAGQWKRAFTAAAVTAMNGAGGIAGSYIVRQSEAPTYPTANRYCPYVDSDLSTLIHHHSIMAQSAPQSSEDGLRTPQIVQIGPLAQVQCSLSNDGQWMLRKYSNECGIERIKVERLHGAQHVVQGTKEHNGTSEMQVRNGVLVKPSRQPKQQVSDFDKNLNSPGKEGSVDSSSQQSKDSETFLGTTPRKVRLRDDSPTKYDPRAVAEEDDMNPEHIPIPQTSKVFKGTATSGYDRPCFKSKGEWYFQTAGGDDIHQSSETIAALEMGGQGLFEPDTNHPTAEEVHNYQKCHKRFGKGTMDRSQKIIVVWKPNSDKPAHEEPGPEAETLAAQNPPNASAKGAVPGPCPAKCDSKSDETPVSPRTNPGPSKATKSNDDEDPSKLMPPPVTPFDPTNNSARKPRTSNASASSRRSSGRDTKREDIPHLGSSATLHSIDMAFPSNTLISDPQQGPTTHIIKAAHGFAFEVKKGEKFRVVDLYGEQVVDFAAWVKGTDLKEKLSMAYTRHHLSGVTPTVGEYLWTNLDRPILKLVDDTVKIHDMTFMSCFPEMFEKQGIKNHRSCATNIAEVMKEHGMTSYLEVTDPFNLFQNTPNYSLKRLGSSKPGDYVEFLAMENAICAASCCPYDLGGFNGGKITDVAVVTGI</sequence>
<dbReference type="InterPro" id="IPR018959">
    <property type="entry name" value="DUF1989"/>
</dbReference>
<dbReference type="SUPFAM" id="SSF103473">
    <property type="entry name" value="MFS general substrate transporter"/>
    <property type="match status" value="1"/>
</dbReference>
<comment type="caution">
    <text evidence="9">The sequence shown here is derived from an EMBL/GenBank/DDBJ whole genome shotgun (WGS) entry which is preliminary data.</text>
</comment>
<keyword evidence="4 7" id="KW-1133">Transmembrane helix</keyword>
<evidence type="ECO:0000256" key="6">
    <source>
        <dbReference type="SAM" id="MobiDB-lite"/>
    </source>
</evidence>
<evidence type="ECO:0000256" key="3">
    <source>
        <dbReference type="ARBA" id="ARBA00022692"/>
    </source>
</evidence>
<dbReference type="Pfam" id="PF07690">
    <property type="entry name" value="MFS_1"/>
    <property type="match status" value="1"/>
</dbReference>
<feature type="compositionally biased region" description="Basic and acidic residues" evidence="6">
    <location>
        <begin position="732"/>
        <end position="741"/>
    </location>
</feature>
<feature type="region of interest" description="Disordered" evidence="6">
    <location>
        <begin position="562"/>
        <end position="625"/>
    </location>
</feature>
<feature type="compositionally biased region" description="Polar residues" evidence="6">
    <location>
        <begin position="568"/>
        <end position="582"/>
    </location>
</feature>
<dbReference type="GO" id="GO:0016020">
    <property type="term" value="C:membrane"/>
    <property type="evidence" value="ECO:0007669"/>
    <property type="project" value="UniProtKB-SubCell"/>
</dbReference>
<proteinExistence type="predicted"/>
<keyword evidence="5 7" id="KW-0472">Membrane</keyword>
<dbReference type="Pfam" id="PF09347">
    <property type="entry name" value="DUF1989"/>
    <property type="match status" value="1"/>
</dbReference>
<evidence type="ECO:0000256" key="5">
    <source>
        <dbReference type="ARBA" id="ARBA00023136"/>
    </source>
</evidence>
<feature type="transmembrane region" description="Helical" evidence="7">
    <location>
        <begin position="395"/>
        <end position="417"/>
    </location>
</feature>
<organism evidence="9 10">
    <name type="scientific">Pseudocercospora fuligena</name>
    <dbReference type="NCBI Taxonomy" id="685502"/>
    <lineage>
        <taxon>Eukaryota</taxon>
        <taxon>Fungi</taxon>
        <taxon>Dikarya</taxon>
        <taxon>Ascomycota</taxon>
        <taxon>Pezizomycotina</taxon>
        <taxon>Dothideomycetes</taxon>
        <taxon>Dothideomycetidae</taxon>
        <taxon>Mycosphaerellales</taxon>
        <taxon>Mycosphaerellaceae</taxon>
        <taxon>Pseudocercospora</taxon>
    </lineage>
</organism>
<evidence type="ECO:0000313" key="9">
    <source>
        <dbReference type="EMBL" id="KAF7185090.1"/>
    </source>
</evidence>
<feature type="transmembrane region" description="Helical" evidence="7">
    <location>
        <begin position="68"/>
        <end position="88"/>
    </location>
</feature>
<dbReference type="EMBL" id="JABCIY010000344">
    <property type="protein sequence ID" value="KAF7185090.1"/>
    <property type="molecule type" value="Genomic_DNA"/>
</dbReference>